<dbReference type="InterPro" id="IPR000835">
    <property type="entry name" value="HTH_MarR-typ"/>
</dbReference>
<dbReference type="CDD" id="cd00090">
    <property type="entry name" value="HTH_ARSR"/>
    <property type="match status" value="1"/>
</dbReference>
<name>A0ABY5VWE0_9ACTN</name>
<dbReference type="InterPro" id="IPR036388">
    <property type="entry name" value="WH-like_DNA-bd_sf"/>
</dbReference>
<evidence type="ECO:0000259" key="2">
    <source>
        <dbReference type="SMART" id="SM00347"/>
    </source>
</evidence>
<dbReference type="SMART" id="SM00347">
    <property type="entry name" value="HTH_MARR"/>
    <property type="match status" value="1"/>
</dbReference>
<evidence type="ECO:0000313" key="4">
    <source>
        <dbReference type="Proteomes" id="UP001059617"/>
    </source>
</evidence>
<protein>
    <submittedName>
        <fullName evidence="3">Transcriptional regulator</fullName>
    </submittedName>
</protein>
<feature type="domain" description="HTH marR-type" evidence="2">
    <location>
        <begin position="12"/>
        <end position="117"/>
    </location>
</feature>
<dbReference type="Gene3D" id="1.10.10.10">
    <property type="entry name" value="Winged helix-like DNA-binding domain superfamily/Winged helix DNA-binding domain"/>
    <property type="match status" value="1"/>
</dbReference>
<evidence type="ECO:0000313" key="3">
    <source>
        <dbReference type="EMBL" id="UWP82072.1"/>
    </source>
</evidence>
<feature type="region of interest" description="Disordered" evidence="1">
    <location>
        <begin position="116"/>
        <end position="143"/>
    </location>
</feature>
<proteinExistence type="predicted"/>
<dbReference type="Pfam" id="PF13601">
    <property type="entry name" value="HTH_34"/>
    <property type="match status" value="1"/>
</dbReference>
<dbReference type="RefSeq" id="WP_259859843.1">
    <property type="nucleotide sequence ID" value="NZ_BAAAST010000093.1"/>
</dbReference>
<keyword evidence="4" id="KW-1185">Reference proteome</keyword>
<dbReference type="InterPro" id="IPR011991">
    <property type="entry name" value="ArsR-like_HTH"/>
</dbReference>
<dbReference type="PANTHER" id="PTHR37318:SF1">
    <property type="entry name" value="BSL7504 PROTEIN"/>
    <property type="match status" value="1"/>
</dbReference>
<dbReference type="EMBL" id="CP073720">
    <property type="protein sequence ID" value="UWP82072.1"/>
    <property type="molecule type" value="Genomic_DNA"/>
</dbReference>
<dbReference type="InterPro" id="IPR027395">
    <property type="entry name" value="WH_DNA-bd_dom"/>
</dbReference>
<reference evidence="3" key="2">
    <citation type="submission" date="2022-09" db="EMBL/GenBank/DDBJ databases">
        <title>Biosynthetic gene clusters of Dactylosporangioum fulvum.</title>
        <authorList>
            <person name="Caradec T."/>
        </authorList>
    </citation>
    <scope>NUCLEOTIDE SEQUENCE</scope>
    <source>
        <strain evidence="3">NRRL B-16292</strain>
    </source>
</reference>
<dbReference type="PANTHER" id="PTHR37318">
    <property type="entry name" value="BSL7504 PROTEIN"/>
    <property type="match status" value="1"/>
</dbReference>
<sequence>MTGPADTPAPDEAESPHPVTGLDDVVHQRVRLGILTITHESRRVEFGYLRTQLELTAGNLSQHLGVLETAGLVEVEKGYAGRRGRTWITLTPAGNAALAEEIARLKQLIARVETNERPAATTAVPSPSARRGPSTRQAIAHPY</sequence>
<evidence type="ECO:0000256" key="1">
    <source>
        <dbReference type="SAM" id="MobiDB-lite"/>
    </source>
</evidence>
<feature type="region of interest" description="Disordered" evidence="1">
    <location>
        <begin position="1"/>
        <end position="21"/>
    </location>
</feature>
<dbReference type="SUPFAM" id="SSF46785">
    <property type="entry name" value="Winged helix' DNA-binding domain"/>
    <property type="match status" value="1"/>
</dbReference>
<dbReference type="Proteomes" id="UP001059617">
    <property type="component" value="Chromosome"/>
</dbReference>
<accession>A0ABY5VWE0</accession>
<feature type="compositionally biased region" description="Low complexity" evidence="1">
    <location>
        <begin position="118"/>
        <end position="129"/>
    </location>
</feature>
<gene>
    <name evidence="3" type="ORF">Dfulv_44580</name>
</gene>
<reference evidence="3" key="1">
    <citation type="submission" date="2021-04" db="EMBL/GenBank/DDBJ databases">
        <authorList>
            <person name="Hartkoorn R.C."/>
            <person name="Beaudoing E."/>
            <person name="Hot D."/>
        </authorList>
    </citation>
    <scope>NUCLEOTIDE SEQUENCE</scope>
    <source>
        <strain evidence="3">NRRL B-16292</strain>
    </source>
</reference>
<dbReference type="InterPro" id="IPR036390">
    <property type="entry name" value="WH_DNA-bd_sf"/>
</dbReference>
<organism evidence="3 4">
    <name type="scientific">Dactylosporangium fulvum</name>
    <dbReference type="NCBI Taxonomy" id="53359"/>
    <lineage>
        <taxon>Bacteria</taxon>
        <taxon>Bacillati</taxon>
        <taxon>Actinomycetota</taxon>
        <taxon>Actinomycetes</taxon>
        <taxon>Micromonosporales</taxon>
        <taxon>Micromonosporaceae</taxon>
        <taxon>Dactylosporangium</taxon>
    </lineage>
</organism>